<dbReference type="EMBL" id="ACBZ01000012">
    <property type="protein sequence ID" value="EEG50716.1"/>
    <property type="molecule type" value="Genomic_DNA"/>
</dbReference>
<sequence>MIEKPAAALGVGALKRKFSGVWTLNAVAVFLLTGKTLSQ</sequence>
<evidence type="ECO:0000313" key="2">
    <source>
        <dbReference type="Proteomes" id="UP000003100"/>
    </source>
</evidence>
<dbReference type="Proteomes" id="UP000003100">
    <property type="component" value="Unassembled WGS sequence"/>
</dbReference>
<dbReference type="AlphaFoldDB" id="C0CHL5"/>
<dbReference type="HOGENOM" id="CLU_3305554_0_0_9"/>
<name>C0CHL5_BLAHS</name>
<accession>C0CHL5</accession>
<evidence type="ECO:0000313" key="1">
    <source>
        <dbReference type="EMBL" id="EEG50716.1"/>
    </source>
</evidence>
<organism evidence="1 2">
    <name type="scientific">Blautia hydrogenotrophica (strain DSM 10507 / JCM 14656 / S5a33)</name>
    <name type="common">Ruminococcus hydrogenotrophicus</name>
    <dbReference type="NCBI Taxonomy" id="476272"/>
    <lineage>
        <taxon>Bacteria</taxon>
        <taxon>Bacillati</taxon>
        <taxon>Bacillota</taxon>
        <taxon>Clostridia</taxon>
        <taxon>Lachnospirales</taxon>
        <taxon>Lachnospiraceae</taxon>
        <taxon>Blautia</taxon>
    </lineage>
</organism>
<protein>
    <submittedName>
        <fullName evidence="1">Uncharacterized protein</fullName>
    </submittedName>
</protein>
<comment type="caution">
    <text evidence="1">The sequence shown here is derived from an EMBL/GenBank/DDBJ whole genome shotgun (WGS) entry which is preliminary data.</text>
</comment>
<proteinExistence type="predicted"/>
<gene>
    <name evidence="1" type="ORF">RUMHYD_00329</name>
</gene>
<reference evidence="1 2" key="2">
    <citation type="submission" date="2009-02" db="EMBL/GenBank/DDBJ databases">
        <title>Draft genome sequence of Blautia hydrogenotrophica DSM 10507 (Ruminococcus hydrogenotrophicus DSM 10507).</title>
        <authorList>
            <person name="Sudarsanam P."/>
            <person name="Ley R."/>
            <person name="Guruge J."/>
            <person name="Turnbaugh P.J."/>
            <person name="Mahowald M."/>
            <person name="Liep D."/>
            <person name="Gordon J."/>
        </authorList>
    </citation>
    <scope>NUCLEOTIDE SEQUENCE [LARGE SCALE GENOMIC DNA]</scope>
    <source>
        <strain evidence="2">DSM 10507 / JCM 14656 / S5a33</strain>
    </source>
</reference>
<reference evidence="1 2" key="1">
    <citation type="submission" date="2009-01" db="EMBL/GenBank/DDBJ databases">
        <authorList>
            <person name="Fulton L."/>
            <person name="Clifton S."/>
            <person name="Fulton B."/>
            <person name="Xu J."/>
            <person name="Minx P."/>
            <person name="Pepin K.H."/>
            <person name="Johnson M."/>
            <person name="Bhonagiri V."/>
            <person name="Nash W.E."/>
            <person name="Mardis E.R."/>
            <person name="Wilson R.K."/>
        </authorList>
    </citation>
    <scope>NUCLEOTIDE SEQUENCE [LARGE SCALE GENOMIC DNA]</scope>
    <source>
        <strain evidence="2">DSM 10507 / JCM 14656 / S5a33</strain>
    </source>
</reference>
<keyword evidence="2" id="KW-1185">Reference proteome</keyword>
<dbReference type="PATRIC" id="fig|476272.21.peg.3336"/>